<dbReference type="InterPro" id="IPR018060">
    <property type="entry name" value="HTH_AraC"/>
</dbReference>
<keyword evidence="3" id="KW-0804">Transcription</keyword>
<dbReference type="PROSITE" id="PS00041">
    <property type="entry name" value="HTH_ARAC_FAMILY_1"/>
    <property type="match status" value="1"/>
</dbReference>
<dbReference type="SUPFAM" id="SSF46689">
    <property type="entry name" value="Homeodomain-like"/>
    <property type="match status" value="1"/>
</dbReference>
<dbReference type="RefSeq" id="WP_116846059.1">
    <property type="nucleotide sequence ID" value="NZ_QTJU01000001.1"/>
</dbReference>
<organism evidence="5 6">
    <name type="scientific">Deminuibacter soli</name>
    <dbReference type="NCBI Taxonomy" id="2291815"/>
    <lineage>
        <taxon>Bacteria</taxon>
        <taxon>Pseudomonadati</taxon>
        <taxon>Bacteroidota</taxon>
        <taxon>Chitinophagia</taxon>
        <taxon>Chitinophagales</taxon>
        <taxon>Chitinophagaceae</taxon>
        <taxon>Deminuibacter</taxon>
    </lineage>
</organism>
<comment type="caution">
    <text evidence="5">The sequence shown here is derived from an EMBL/GenBank/DDBJ whole genome shotgun (WGS) entry which is preliminary data.</text>
</comment>
<dbReference type="SUPFAM" id="SSF51182">
    <property type="entry name" value="RmlC-like cupins"/>
    <property type="match status" value="1"/>
</dbReference>
<dbReference type="InterPro" id="IPR003313">
    <property type="entry name" value="AraC-bd"/>
</dbReference>
<dbReference type="PANTHER" id="PTHR43280">
    <property type="entry name" value="ARAC-FAMILY TRANSCRIPTIONAL REGULATOR"/>
    <property type="match status" value="1"/>
</dbReference>
<dbReference type="EMBL" id="QTJU01000001">
    <property type="protein sequence ID" value="RFM30303.1"/>
    <property type="molecule type" value="Genomic_DNA"/>
</dbReference>
<evidence type="ECO:0000313" key="5">
    <source>
        <dbReference type="EMBL" id="RFM30303.1"/>
    </source>
</evidence>
<sequence length="284" mass="33321">MKRYIQHNFLKVSHFAVHEWPHPEHNHNHIEIIFVHEGKGLHKLNGVSYAYAANSIFVLGPSDYHSFEIEEKTQFTFIKFTNIYLNGIGSITVQSNWNQYMDELLMHAGKKDAVALNREGDAATMDNLMRLVAKEWLESKNENNETLFFLIQTVLSVIKRNLVSNQYPEQTRQGDEKLTAIIQYIHNNIYSPELLHVEQLADLFGYSRNYLGIYLKEQLGITLREYINNYKLSLAENRLKYSGFTIKEISYEMGFTDLSHFNKFFRKMKGLSPNEFRTQWQPGR</sequence>
<dbReference type="Gene3D" id="1.10.10.60">
    <property type="entry name" value="Homeodomain-like"/>
    <property type="match status" value="2"/>
</dbReference>
<dbReference type="GO" id="GO:0043565">
    <property type="term" value="F:sequence-specific DNA binding"/>
    <property type="evidence" value="ECO:0007669"/>
    <property type="project" value="InterPro"/>
</dbReference>
<protein>
    <submittedName>
        <fullName evidence="5">AraC family transcriptional regulator</fullName>
    </submittedName>
</protein>
<dbReference type="Pfam" id="PF12833">
    <property type="entry name" value="HTH_18"/>
    <property type="match status" value="1"/>
</dbReference>
<evidence type="ECO:0000259" key="4">
    <source>
        <dbReference type="PROSITE" id="PS01124"/>
    </source>
</evidence>
<evidence type="ECO:0000256" key="2">
    <source>
        <dbReference type="ARBA" id="ARBA00023125"/>
    </source>
</evidence>
<evidence type="ECO:0000256" key="1">
    <source>
        <dbReference type="ARBA" id="ARBA00023015"/>
    </source>
</evidence>
<dbReference type="OrthoDB" id="636258at2"/>
<keyword evidence="1" id="KW-0805">Transcription regulation</keyword>
<evidence type="ECO:0000256" key="3">
    <source>
        <dbReference type="ARBA" id="ARBA00023163"/>
    </source>
</evidence>
<dbReference type="GO" id="GO:0003700">
    <property type="term" value="F:DNA-binding transcription factor activity"/>
    <property type="evidence" value="ECO:0007669"/>
    <property type="project" value="InterPro"/>
</dbReference>
<accession>A0A3E1NQV1</accession>
<dbReference type="InterPro" id="IPR014710">
    <property type="entry name" value="RmlC-like_jellyroll"/>
</dbReference>
<dbReference type="PROSITE" id="PS01124">
    <property type="entry name" value="HTH_ARAC_FAMILY_2"/>
    <property type="match status" value="1"/>
</dbReference>
<reference evidence="5 6" key="1">
    <citation type="submission" date="2018-08" db="EMBL/GenBank/DDBJ databases">
        <title>Chitinophagaceae sp. K23C18032701, a novel bacterium isolated from forest soil.</title>
        <authorList>
            <person name="Wang C."/>
        </authorList>
    </citation>
    <scope>NUCLEOTIDE SEQUENCE [LARGE SCALE GENOMIC DNA]</scope>
    <source>
        <strain evidence="5 6">K23C18032701</strain>
    </source>
</reference>
<dbReference type="Proteomes" id="UP000261284">
    <property type="component" value="Unassembled WGS sequence"/>
</dbReference>
<dbReference type="Pfam" id="PF02311">
    <property type="entry name" value="AraC_binding"/>
    <property type="match status" value="1"/>
</dbReference>
<dbReference type="PRINTS" id="PR00032">
    <property type="entry name" value="HTHARAC"/>
</dbReference>
<feature type="domain" description="HTH araC/xylS-type" evidence="4">
    <location>
        <begin position="179"/>
        <end position="279"/>
    </location>
</feature>
<dbReference type="PANTHER" id="PTHR43280:SF28">
    <property type="entry name" value="HTH-TYPE TRANSCRIPTIONAL ACTIVATOR RHAS"/>
    <property type="match status" value="1"/>
</dbReference>
<keyword evidence="2" id="KW-0238">DNA-binding</keyword>
<dbReference type="Gene3D" id="2.60.120.10">
    <property type="entry name" value="Jelly Rolls"/>
    <property type="match status" value="1"/>
</dbReference>
<dbReference type="InterPro" id="IPR018062">
    <property type="entry name" value="HTH_AraC-typ_CS"/>
</dbReference>
<evidence type="ECO:0000313" key="6">
    <source>
        <dbReference type="Proteomes" id="UP000261284"/>
    </source>
</evidence>
<dbReference type="InterPro" id="IPR009057">
    <property type="entry name" value="Homeodomain-like_sf"/>
</dbReference>
<dbReference type="SMART" id="SM00342">
    <property type="entry name" value="HTH_ARAC"/>
    <property type="match status" value="1"/>
</dbReference>
<keyword evidence="6" id="KW-1185">Reference proteome</keyword>
<gene>
    <name evidence="5" type="ORF">DXN05_04890</name>
</gene>
<dbReference type="AlphaFoldDB" id="A0A3E1NQV1"/>
<dbReference type="InterPro" id="IPR011051">
    <property type="entry name" value="RmlC_Cupin_sf"/>
</dbReference>
<name>A0A3E1NQV1_9BACT</name>
<proteinExistence type="predicted"/>
<dbReference type="InterPro" id="IPR020449">
    <property type="entry name" value="Tscrpt_reg_AraC-type_HTH"/>
</dbReference>